<evidence type="ECO:0000313" key="4">
    <source>
        <dbReference type="Proteomes" id="UP000318141"/>
    </source>
</evidence>
<dbReference type="PANTHER" id="PTHR33747:SF1">
    <property type="entry name" value="ADENYLATE CYCLASE-ASSOCIATED CAP C-TERMINAL DOMAIN-CONTAINING PROTEIN"/>
    <property type="match status" value="1"/>
</dbReference>
<feature type="domain" description="YchJ-like middle NTF2-like" evidence="2">
    <location>
        <begin position="30"/>
        <end position="136"/>
    </location>
</feature>
<dbReference type="HAMAP" id="MF_00612">
    <property type="entry name" value="UPF0225"/>
    <property type="match status" value="1"/>
</dbReference>
<dbReference type="PANTHER" id="PTHR33747">
    <property type="entry name" value="UPF0225 PROTEIN SCO1677"/>
    <property type="match status" value="1"/>
</dbReference>
<protein>
    <recommendedName>
        <fullName evidence="1">UPF0225 protein L602_003700000060</fullName>
    </recommendedName>
</protein>
<dbReference type="Proteomes" id="UP000318141">
    <property type="component" value="Unassembled WGS sequence"/>
</dbReference>
<comment type="caution">
    <text evidence="3">The sequence shown here is derived from an EMBL/GenBank/DDBJ whole genome shotgun (WGS) entry which is preliminary data.</text>
</comment>
<reference evidence="3 4" key="1">
    <citation type="submission" date="2019-07" db="EMBL/GenBank/DDBJ databases">
        <title>Genome sequencing of lignin-degrading bacterial isolates.</title>
        <authorList>
            <person name="Gladden J."/>
        </authorList>
    </citation>
    <scope>NUCLEOTIDE SEQUENCE [LARGE SCALE GENOMIC DNA]</scope>
    <source>
        <strain evidence="3 4">J11</strain>
    </source>
</reference>
<dbReference type="InterPro" id="IPR032710">
    <property type="entry name" value="NTF2-like_dom_sf"/>
</dbReference>
<dbReference type="SUPFAM" id="SSF54427">
    <property type="entry name" value="NTF2-like"/>
    <property type="match status" value="1"/>
</dbReference>
<evidence type="ECO:0000256" key="1">
    <source>
        <dbReference type="HAMAP-Rule" id="MF_00612"/>
    </source>
</evidence>
<accession>A0A562BAQ1</accession>
<dbReference type="OrthoDB" id="21421at2"/>
<name>A0A562BAQ1_9BURK</name>
<dbReference type="Gene3D" id="3.10.450.50">
    <property type="match status" value="1"/>
</dbReference>
<dbReference type="AlphaFoldDB" id="A0A562BAQ1"/>
<gene>
    <name evidence="3" type="ORF">L602_003700000060</name>
</gene>
<sequence length="141" mass="15875">MKDIEPCPCGGGAYGTCCGRFHRKEALPDTAEQLMRSRYSAYALGDIEYVRETWHTSTRPADLDNAGEAGDVHGQRLKWLGLDVRSHVQPDDTHAEVEFVARFKSGGRAGRMHERSRFVREPAAPGEVPRWWYVDGDVGER</sequence>
<dbReference type="InterPro" id="IPR023006">
    <property type="entry name" value="YchJ-like"/>
</dbReference>
<organism evidence="3 4">
    <name type="scientific">Cupriavidus gilardii J11</name>
    <dbReference type="NCBI Taxonomy" id="936133"/>
    <lineage>
        <taxon>Bacteria</taxon>
        <taxon>Pseudomonadati</taxon>
        <taxon>Pseudomonadota</taxon>
        <taxon>Betaproteobacteria</taxon>
        <taxon>Burkholderiales</taxon>
        <taxon>Burkholderiaceae</taxon>
        <taxon>Cupriavidus</taxon>
    </lineage>
</organism>
<evidence type="ECO:0000259" key="2">
    <source>
        <dbReference type="Pfam" id="PF17775"/>
    </source>
</evidence>
<comment type="similarity">
    <text evidence="1">Belongs to the UPF0225 family.</text>
</comment>
<evidence type="ECO:0000313" key="3">
    <source>
        <dbReference type="EMBL" id="TWG82237.1"/>
    </source>
</evidence>
<dbReference type="InterPro" id="IPR048469">
    <property type="entry name" value="YchJ-like_M"/>
</dbReference>
<dbReference type="Pfam" id="PF17775">
    <property type="entry name" value="YchJ_M-like"/>
    <property type="match status" value="1"/>
</dbReference>
<dbReference type="EMBL" id="VLJN01000031">
    <property type="protein sequence ID" value="TWG82237.1"/>
    <property type="molecule type" value="Genomic_DNA"/>
</dbReference>
<keyword evidence="4" id="KW-1185">Reference proteome</keyword>
<proteinExistence type="inferred from homology"/>